<evidence type="ECO:0000313" key="8">
    <source>
        <dbReference type="EMBL" id="MCG4958894.1"/>
    </source>
</evidence>
<evidence type="ECO:0000313" key="10">
    <source>
        <dbReference type="EMBL" id="RGY06710.1"/>
    </source>
</evidence>
<dbReference type="SUPFAM" id="SSF56954">
    <property type="entry name" value="Outer membrane efflux proteins (OEP)"/>
    <property type="match status" value="1"/>
</dbReference>
<dbReference type="RefSeq" id="WP_118103742.1">
    <property type="nucleotide sequence ID" value="NZ_JABWDG010000007.1"/>
</dbReference>
<gene>
    <name evidence="9" type="ORF">DWW24_05405</name>
    <name evidence="10" type="ORF">DXA53_09360</name>
    <name evidence="8" type="ORF">L0P03_03360</name>
</gene>
<accession>A0A413IC21</accession>
<comment type="similarity">
    <text evidence="2">Belongs to the outer membrane factor (OMF) (TC 1.B.17) family.</text>
</comment>
<evidence type="ECO:0000256" key="4">
    <source>
        <dbReference type="ARBA" id="ARBA00022452"/>
    </source>
</evidence>
<dbReference type="GO" id="GO:0015288">
    <property type="term" value="F:porin activity"/>
    <property type="evidence" value="ECO:0007669"/>
    <property type="project" value="TreeGrafter"/>
</dbReference>
<evidence type="ECO:0000256" key="7">
    <source>
        <dbReference type="ARBA" id="ARBA00023237"/>
    </source>
</evidence>
<comment type="caution">
    <text evidence="10">The sequence shown here is derived from an EMBL/GenBank/DDBJ whole genome shotgun (WGS) entry which is preliminary data.</text>
</comment>
<dbReference type="GO" id="GO:0015562">
    <property type="term" value="F:efflux transmembrane transporter activity"/>
    <property type="evidence" value="ECO:0007669"/>
    <property type="project" value="InterPro"/>
</dbReference>
<dbReference type="Pfam" id="PF02321">
    <property type="entry name" value="OEP"/>
    <property type="match status" value="2"/>
</dbReference>
<dbReference type="InterPro" id="IPR003423">
    <property type="entry name" value="OMP_efflux"/>
</dbReference>
<protein>
    <submittedName>
        <fullName evidence="10">TolC family protein</fullName>
    </submittedName>
</protein>
<dbReference type="GO" id="GO:0009279">
    <property type="term" value="C:cell outer membrane"/>
    <property type="evidence" value="ECO:0007669"/>
    <property type="project" value="UniProtKB-SubCell"/>
</dbReference>
<evidence type="ECO:0000256" key="2">
    <source>
        <dbReference type="ARBA" id="ARBA00007613"/>
    </source>
</evidence>
<dbReference type="PANTHER" id="PTHR30026">
    <property type="entry name" value="OUTER MEMBRANE PROTEIN TOLC"/>
    <property type="match status" value="1"/>
</dbReference>
<evidence type="ECO:0000313" key="11">
    <source>
        <dbReference type="Proteomes" id="UP000283426"/>
    </source>
</evidence>
<evidence type="ECO:0000256" key="3">
    <source>
        <dbReference type="ARBA" id="ARBA00022448"/>
    </source>
</evidence>
<dbReference type="AlphaFoldDB" id="A0A413IC21"/>
<keyword evidence="6" id="KW-0472">Membrane</keyword>
<keyword evidence="3" id="KW-0813">Transport</keyword>
<reference evidence="8" key="2">
    <citation type="submission" date="2022-01" db="EMBL/GenBank/DDBJ databases">
        <title>Collection of gut derived symbiotic bacterial strains cultured from healthy donors.</title>
        <authorList>
            <person name="Lin H."/>
            <person name="Kohout C."/>
            <person name="Waligurski E."/>
            <person name="Pamer E.G."/>
        </authorList>
    </citation>
    <scope>NUCLEOTIDE SEQUENCE</scope>
    <source>
        <strain evidence="8">DFI.1.149</strain>
    </source>
</reference>
<dbReference type="EMBL" id="QSCO01000011">
    <property type="protein sequence ID" value="RGY06710.1"/>
    <property type="molecule type" value="Genomic_DNA"/>
</dbReference>
<dbReference type="Proteomes" id="UP000283426">
    <property type="component" value="Unassembled WGS sequence"/>
</dbReference>
<evidence type="ECO:0000256" key="1">
    <source>
        <dbReference type="ARBA" id="ARBA00004442"/>
    </source>
</evidence>
<evidence type="ECO:0000256" key="5">
    <source>
        <dbReference type="ARBA" id="ARBA00022692"/>
    </source>
</evidence>
<evidence type="ECO:0000256" key="6">
    <source>
        <dbReference type="ARBA" id="ARBA00023136"/>
    </source>
</evidence>
<evidence type="ECO:0000313" key="9">
    <source>
        <dbReference type="EMBL" id="RGV28436.1"/>
    </source>
</evidence>
<sequence>MRKKLILWIAGGLIGSVASGQSLVIGKMTLEEAIGIAYTRSPQAQMVQLTFMSQYWSFRSYKAQLLPSLNLSGNLGNYNRSLVEVRDPDDGRISYVANNTLSNTLSVRINQNIAPTGGKVSLYTSLDRLDQFTYHTKIYNSTPVSISYTQPLRSFNSLKWQKKTEPLQYEKAKKQYLESMENIVVQTSAYFFSVLSAQTTYRKSEENLKDTRSMYEVAQKRFAITTLNKSELLQLELALMNAELAVSTSKVDLEVALFNFKSYLGISESAFFELQPPMEVPEVNMEYDFVLNKALQNSSHLIALEIDKLNASKNVAEAKAGRGIQVELTANLGLSQSDDALVGVYRQLKDREVVGVSVTMPIYDWGMSRGRVKMAEAQARLVQTEQEQEVIKFQQDIRIKVIQFNNQATQCRISAKALAVAEERYEITKKRFQNGGISVTDLNTAQKELDNASDQYISQLRTFWNAYFELRKLSLYDFISQKDICAEFDEIVEK</sequence>
<dbReference type="PANTHER" id="PTHR30026:SF20">
    <property type="entry name" value="OUTER MEMBRANE PROTEIN TOLC"/>
    <property type="match status" value="1"/>
</dbReference>
<dbReference type="EMBL" id="QRYW01000009">
    <property type="protein sequence ID" value="RGV28436.1"/>
    <property type="molecule type" value="Genomic_DNA"/>
</dbReference>
<keyword evidence="5" id="KW-0812">Transmembrane</keyword>
<evidence type="ECO:0000313" key="12">
    <source>
        <dbReference type="Proteomes" id="UP000284434"/>
    </source>
</evidence>
<dbReference type="InterPro" id="IPR051906">
    <property type="entry name" value="TolC-like"/>
</dbReference>
<proteinExistence type="inferred from homology"/>
<comment type="subcellular location">
    <subcellularLocation>
        <location evidence="1">Cell outer membrane</location>
    </subcellularLocation>
</comment>
<dbReference type="EMBL" id="JAKNDN010000005">
    <property type="protein sequence ID" value="MCG4958894.1"/>
    <property type="molecule type" value="Genomic_DNA"/>
</dbReference>
<dbReference type="Gene3D" id="1.20.1600.10">
    <property type="entry name" value="Outer membrane efflux proteins (OEP)"/>
    <property type="match status" value="1"/>
</dbReference>
<dbReference type="Proteomes" id="UP001199750">
    <property type="component" value="Unassembled WGS sequence"/>
</dbReference>
<keyword evidence="4" id="KW-1134">Transmembrane beta strand</keyword>
<name>A0A413IC21_9BACT</name>
<keyword evidence="7" id="KW-0998">Cell outer membrane</keyword>
<dbReference type="Proteomes" id="UP000284434">
    <property type="component" value="Unassembled WGS sequence"/>
</dbReference>
<organism evidence="10 12">
    <name type="scientific">Odoribacter splanchnicus</name>
    <dbReference type="NCBI Taxonomy" id="28118"/>
    <lineage>
        <taxon>Bacteria</taxon>
        <taxon>Pseudomonadati</taxon>
        <taxon>Bacteroidota</taxon>
        <taxon>Bacteroidia</taxon>
        <taxon>Bacteroidales</taxon>
        <taxon>Odoribacteraceae</taxon>
        <taxon>Odoribacter</taxon>
    </lineage>
</organism>
<reference evidence="11 12" key="1">
    <citation type="submission" date="2018-08" db="EMBL/GenBank/DDBJ databases">
        <title>A genome reference for cultivated species of the human gut microbiota.</title>
        <authorList>
            <person name="Zou Y."/>
            <person name="Xue W."/>
            <person name="Luo G."/>
        </authorList>
    </citation>
    <scope>NUCLEOTIDE SEQUENCE [LARGE SCALE GENOMIC DNA]</scope>
    <source>
        <strain evidence="9 11">AF14-6AC</strain>
        <strain evidence="10 12">OF03-11</strain>
    </source>
</reference>
<dbReference type="GO" id="GO:1990281">
    <property type="term" value="C:efflux pump complex"/>
    <property type="evidence" value="ECO:0007669"/>
    <property type="project" value="TreeGrafter"/>
</dbReference>